<reference evidence="1" key="1">
    <citation type="submission" date="2020-09" db="EMBL/GenBank/DDBJ databases">
        <authorList>
            <person name="Eze J.U."/>
            <person name="Rahube T.O."/>
        </authorList>
    </citation>
    <scope>NUCLEOTIDE SEQUENCE</scope>
</reference>
<accession>A0A7M2QMD2</accession>
<proteinExistence type="predicted"/>
<sequence length="53" mass="5955">MQSLSKLAVTAFFVWMSTVVLTSFKPDTNMKASRYLGNLSTSYDCDQQVEDAQ</sequence>
<name>A0A7M2QMD2_9ZZZZ</name>
<organism evidence="1">
    <name type="scientific">feces metagenome</name>
    <dbReference type="NCBI Taxonomy" id="1861841"/>
    <lineage>
        <taxon>unclassified sequences</taxon>
        <taxon>metagenomes</taxon>
        <taxon>organismal metagenomes</taxon>
    </lineage>
</organism>
<protein>
    <submittedName>
        <fullName evidence="1">Uncharacterized protein</fullName>
    </submittedName>
</protein>
<dbReference type="EMBL" id="MT993629">
    <property type="protein sequence ID" value="QOV05672.1"/>
    <property type="molecule type" value="Genomic_DNA"/>
</dbReference>
<evidence type="ECO:0000313" key="1">
    <source>
        <dbReference type="EMBL" id="QOV05672.1"/>
    </source>
</evidence>
<dbReference type="AlphaFoldDB" id="A0A7M2QMD2"/>